<proteinExistence type="predicted"/>
<dbReference type="RefSeq" id="WP_183201678.1">
    <property type="nucleotide sequence ID" value="NZ_JACIEK010000015.1"/>
</dbReference>
<keyword evidence="2" id="KW-1185">Reference proteome</keyword>
<sequence>MASMLVSTSAWAQAGVALEKVTFDKENQEATNIARAMYQPEFGYVSAQRIWLRDPAEGAIDQIAVKIGQGVSCSEDCHVAVLYHTDGEWAELWRGEGKTFELGQINEITGLKSIFADNREWSWGGAKYEPSLYGGYPPRRPANEAEMRLATDWIKANYADELHNIDAPQITALDVNLMTGDEKLIFIFDLTICGNDACPVLAVDNGKVLQQFSAIGPDAGIADGRTDQNGYRLIEIQTDQDVSVVSPSTGEVVQHILAQDVIPAGAKRVIAEAPAATQVPELPQ</sequence>
<organism evidence="1 2">
    <name type="scientific">Aureimonas pseudogalii</name>
    <dbReference type="NCBI Taxonomy" id="1744844"/>
    <lineage>
        <taxon>Bacteria</taxon>
        <taxon>Pseudomonadati</taxon>
        <taxon>Pseudomonadota</taxon>
        <taxon>Alphaproteobacteria</taxon>
        <taxon>Hyphomicrobiales</taxon>
        <taxon>Aurantimonadaceae</taxon>
        <taxon>Aureimonas</taxon>
    </lineage>
</organism>
<evidence type="ECO:0000313" key="2">
    <source>
        <dbReference type="Proteomes" id="UP000542776"/>
    </source>
</evidence>
<name>A0A7W6MLS8_9HYPH</name>
<comment type="caution">
    <text evidence="1">The sequence shown here is derived from an EMBL/GenBank/DDBJ whole genome shotgun (WGS) entry which is preliminary data.</text>
</comment>
<evidence type="ECO:0000313" key="1">
    <source>
        <dbReference type="EMBL" id="MBB4000107.1"/>
    </source>
</evidence>
<reference evidence="1 2" key="1">
    <citation type="submission" date="2020-08" db="EMBL/GenBank/DDBJ databases">
        <title>Genomic Encyclopedia of Type Strains, Phase IV (KMG-IV): sequencing the most valuable type-strain genomes for metagenomic binning, comparative biology and taxonomic classification.</title>
        <authorList>
            <person name="Goeker M."/>
        </authorList>
    </citation>
    <scope>NUCLEOTIDE SEQUENCE [LARGE SCALE GENOMIC DNA]</scope>
    <source>
        <strain evidence="1 2">DSM 102238</strain>
    </source>
</reference>
<dbReference type="AlphaFoldDB" id="A0A7W6MLS8"/>
<accession>A0A7W6MLS8</accession>
<gene>
    <name evidence="1" type="ORF">GGR04_003983</name>
</gene>
<dbReference type="EMBL" id="JACIEK010000015">
    <property type="protein sequence ID" value="MBB4000107.1"/>
    <property type="molecule type" value="Genomic_DNA"/>
</dbReference>
<dbReference type="Proteomes" id="UP000542776">
    <property type="component" value="Unassembled WGS sequence"/>
</dbReference>
<protein>
    <submittedName>
        <fullName evidence="1">Uncharacterized protein</fullName>
    </submittedName>
</protein>